<dbReference type="PANTHER" id="PTHR13250">
    <property type="entry name" value="TF-1 CELL APOPTOSIS RELATED PROTEIN-15"/>
    <property type="match status" value="1"/>
</dbReference>
<dbReference type="InterPro" id="IPR009652">
    <property type="entry name" value="PDCD10"/>
</dbReference>
<protein>
    <submittedName>
        <fullName evidence="1">Programmed cell death protein 10</fullName>
    </submittedName>
</protein>
<dbReference type="Gene3D" id="1.20.120.1950">
    <property type="match status" value="1"/>
</dbReference>
<reference evidence="1 2" key="1">
    <citation type="journal article" date="2019" name="PLoS Biol.">
        <title>Sex chromosomes control vertical transmission of feminizing Wolbachia symbionts in an isopod.</title>
        <authorList>
            <person name="Becking T."/>
            <person name="Chebbi M.A."/>
            <person name="Giraud I."/>
            <person name="Moumen B."/>
            <person name="Laverre T."/>
            <person name="Caubet Y."/>
            <person name="Peccoud J."/>
            <person name="Gilbert C."/>
            <person name="Cordaux R."/>
        </authorList>
    </citation>
    <scope>NUCLEOTIDE SEQUENCE [LARGE SCALE GENOMIC DNA]</scope>
    <source>
        <strain evidence="1">ANa2</strain>
        <tissue evidence="1">Whole body excluding digestive tract and cuticle</tissue>
    </source>
</reference>
<accession>A0A5N5SNJ7</accession>
<proteinExistence type="predicted"/>
<dbReference type="InterPro" id="IPR053750">
    <property type="entry name" value="PDCD10_Homolog"/>
</dbReference>
<dbReference type="Proteomes" id="UP000326759">
    <property type="component" value="Unassembled WGS sequence"/>
</dbReference>
<gene>
    <name evidence="1" type="primary">pdcd10</name>
    <name evidence="1" type="ORF">Anas_07566</name>
</gene>
<dbReference type="OrthoDB" id="6017654at2759"/>
<evidence type="ECO:0000313" key="2">
    <source>
        <dbReference type="Proteomes" id="UP000326759"/>
    </source>
</evidence>
<evidence type="ECO:0000313" key="1">
    <source>
        <dbReference type="EMBL" id="KAB7495641.1"/>
    </source>
</evidence>
<comment type="caution">
    <text evidence="1">The sequence shown here is derived from an EMBL/GenBank/DDBJ whole genome shotgun (WGS) entry which is preliminary data.</text>
</comment>
<dbReference type="PANTHER" id="PTHR13250:SF1">
    <property type="entry name" value="PROGRAMMED CELL DEATH PROTEIN 10"/>
    <property type="match status" value="1"/>
</dbReference>
<dbReference type="EMBL" id="SEYY01022327">
    <property type="protein sequence ID" value="KAB7495641.1"/>
    <property type="molecule type" value="Genomic_DNA"/>
</dbReference>
<dbReference type="AlphaFoldDB" id="A0A5N5SNJ7"/>
<dbReference type="GO" id="GO:0019901">
    <property type="term" value="F:protein kinase binding"/>
    <property type="evidence" value="ECO:0007669"/>
    <property type="project" value="TreeGrafter"/>
</dbReference>
<keyword evidence="2" id="KW-1185">Reference proteome</keyword>
<dbReference type="GO" id="GO:1903358">
    <property type="term" value="P:regulation of Golgi organization"/>
    <property type="evidence" value="ECO:0007669"/>
    <property type="project" value="TreeGrafter"/>
</dbReference>
<sequence>MVLIPLPEEVELHKKSANLKLILSRIPDEISDRKTFLETINETVNTIKKLLNAVSEVSQCILSLQGKQGLEHRNKNFLKHDKTFSDMLKEYFQEGQANAVFLSATCLIHQTNLIMFTVKDKCE</sequence>
<dbReference type="GO" id="GO:0090443">
    <property type="term" value="C:FAR/SIN/STRIPAK complex"/>
    <property type="evidence" value="ECO:0007669"/>
    <property type="project" value="TreeGrafter"/>
</dbReference>
<name>A0A5N5SNJ7_9CRUS</name>
<organism evidence="1 2">
    <name type="scientific">Armadillidium nasatum</name>
    <dbReference type="NCBI Taxonomy" id="96803"/>
    <lineage>
        <taxon>Eukaryota</taxon>
        <taxon>Metazoa</taxon>
        <taxon>Ecdysozoa</taxon>
        <taxon>Arthropoda</taxon>
        <taxon>Crustacea</taxon>
        <taxon>Multicrustacea</taxon>
        <taxon>Malacostraca</taxon>
        <taxon>Eumalacostraca</taxon>
        <taxon>Peracarida</taxon>
        <taxon>Isopoda</taxon>
        <taxon>Oniscidea</taxon>
        <taxon>Crinocheta</taxon>
        <taxon>Armadillidiidae</taxon>
        <taxon>Armadillidium</taxon>
    </lineage>
</organism>
<dbReference type="Pfam" id="PF06840">
    <property type="entry name" value="PDC10_C"/>
    <property type="match status" value="1"/>
</dbReference>